<dbReference type="Gene3D" id="3.30.420.40">
    <property type="match status" value="2"/>
</dbReference>
<accession>A0ABU0Z337</accession>
<dbReference type="InterPro" id="IPR000600">
    <property type="entry name" value="ROK"/>
</dbReference>
<keyword evidence="3" id="KW-1185">Reference proteome</keyword>
<dbReference type="Pfam" id="PF00480">
    <property type="entry name" value="ROK"/>
    <property type="match status" value="1"/>
</dbReference>
<proteinExistence type="inferred from homology"/>
<dbReference type="PANTHER" id="PTHR18964:SF149">
    <property type="entry name" value="BIFUNCTIONAL UDP-N-ACETYLGLUCOSAMINE 2-EPIMERASE_N-ACETYLMANNOSAMINE KINASE"/>
    <property type="match status" value="1"/>
</dbReference>
<dbReference type="PANTHER" id="PTHR18964">
    <property type="entry name" value="ROK (REPRESSOR, ORF, KINASE) FAMILY"/>
    <property type="match status" value="1"/>
</dbReference>
<sequence>MTTLLPTTTSWPASLDTVLAYAWEVADFTATDAMEATGLTRTTAIDAMDSLVERGLLRELPNAREAGTYRKGRPARRFELHDDAAVLVGVDAGNVHVTAVVTDLRSRPLATQRRTLEPDRDNAATRRDLILSALDDALADAGKARRDVLAICAGVPAPVNEHGRSPRHPSGFWERMNPDLVDAFAWAPLARIENDASLAAVAEGTVGAAVGCRDYIALLAGARLGAGVVVDGHLLRGRHGGVGEMVAFDHVDGVGTADGLGTRAAAWAAEAAVRKELTPGSALASLSPEQINGRAVLELAAAGDDDARRIVLRVGAVLARIVSVLGSMFDPERVVISGAISAGVDEVVAAARRALPTDLDLPAPDLVISRLGADVVATGAVAAAATAVKEQGLDLWSVRSRH</sequence>
<dbReference type="Proteomes" id="UP001235133">
    <property type="component" value="Unassembled WGS sequence"/>
</dbReference>
<dbReference type="InterPro" id="IPR043129">
    <property type="entry name" value="ATPase_NBD"/>
</dbReference>
<dbReference type="EMBL" id="JAVFWO010000004">
    <property type="protein sequence ID" value="MDQ7879008.1"/>
    <property type="molecule type" value="Genomic_DNA"/>
</dbReference>
<gene>
    <name evidence="2" type="ORF">Q9R08_13540</name>
</gene>
<dbReference type="InterPro" id="IPR036388">
    <property type="entry name" value="WH-like_DNA-bd_sf"/>
</dbReference>
<organism evidence="2 3">
    <name type="scientific">Microbacterium psychrotolerans</name>
    <dbReference type="NCBI Taxonomy" id="3068321"/>
    <lineage>
        <taxon>Bacteria</taxon>
        <taxon>Bacillati</taxon>
        <taxon>Actinomycetota</taxon>
        <taxon>Actinomycetes</taxon>
        <taxon>Micrococcales</taxon>
        <taxon>Microbacteriaceae</taxon>
        <taxon>Microbacterium</taxon>
    </lineage>
</organism>
<dbReference type="RefSeq" id="WP_308868614.1">
    <property type="nucleotide sequence ID" value="NZ_JAVFWO010000004.1"/>
</dbReference>
<comment type="similarity">
    <text evidence="1">Belongs to the ROK (NagC/XylR) family.</text>
</comment>
<comment type="caution">
    <text evidence="2">The sequence shown here is derived from an EMBL/GenBank/DDBJ whole genome shotgun (WGS) entry which is preliminary data.</text>
</comment>
<protein>
    <submittedName>
        <fullName evidence="2">ROK family protein</fullName>
    </submittedName>
</protein>
<name>A0ABU0Z337_9MICO</name>
<evidence type="ECO:0000256" key="1">
    <source>
        <dbReference type="ARBA" id="ARBA00006479"/>
    </source>
</evidence>
<evidence type="ECO:0000313" key="2">
    <source>
        <dbReference type="EMBL" id="MDQ7879008.1"/>
    </source>
</evidence>
<reference evidence="2 3" key="1">
    <citation type="submission" date="2023-08" db="EMBL/GenBank/DDBJ databases">
        <title>Microbacterium psychrotolerans sp. nov., a psychrotolerant bacterium isolated from soil in Heilongjiang Province, China.</title>
        <authorList>
            <person name="An P."/>
            <person name="Zhao D."/>
            <person name="Xiang H."/>
        </authorList>
    </citation>
    <scope>NUCLEOTIDE SEQUENCE [LARGE SCALE GENOMIC DNA]</scope>
    <source>
        <strain evidence="2 3">QXD-8</strain>
    </source>
</reference>
<dbReference type="Gene3D" id="1.10.10.10">
    <property type="entry name" value="Winged helix-like DNA-binding domain superfamily/Winged helix DNA-binding domain"/>
    <property type="match status" value="1"/>
</dbReference>
<dbReference type="SUPFAM" id="SSF53067">
    <property type="entry name" value="Actin-like ATPase domain"/>
    <property type="match status" value="1"/>
</dbReference>
<evidence type="ECO:0000313" key="3">
    <source>
        <dbReference type="Proteomes" id="UP001235133"/>
    </source>
</evidence>